<comment type="caution">
    <text evidence="2">The sequence shown here is derived from an EMBL/GenBank/DDBJ whole genome shotgun (WGS) entry which is preliminary data.</text>
</comment>
<keyword evidence="1" id="KW-1133">Transmembrane helix</keyword>
<sequence>MDNLSYLIMGFIIPSALADSIDPCIFSLFTSMLISASLTNVGRVFKVGVVFITSVYVGYVAFGFLLRYLAVFIPRYVLGLATLAYGLVTLTYTLLTARLSHEELVCREDRIECRLINALKLTRKSIANLAIVSLLGFIAAFTLLPCSAGLYILFNVITAKYDILTWLALTAIYVAIFITPLILILTAFTGITKVKNIQEKLLKHQTIVKIAGSTLMIAVSAYILATPY</sequence>
<reference evidence="2 3" key="1">
    <citation type="journal article" date="2018" name="Syst. Appl. Microbiol.">
        <title>A new symbiotic nanoarchaeote (Candidatus Nanoclepta minutus) and its host (Zestosphaera tikiterensis gen. nov., sp. nov.) from a New Zealand hot spring.</title>
        <authorList>
            <person name="St John E."/>
            <person name="Liu Y."/>
            <person name="Podar M."/>
            <person name="Stott M.B."/>
            <person name="Meneghin J."/>
            <person name="Chen Z."/>
            <person name="Lagutin K."/>
            <person name="Mitchell K."/>
            <person name="Reysenbach A.L."/>
        </authorList>
    </citation>
    <scope>NUCLEOTIDE SEQUENCE [LARGE SCALE GENOMIC DNA]</scope>
    <source>
        <strain evidence="2">NZ3</strain>
    </source>
</reference>
<feature type="transmembrane region" description="Helical" evidence="1">
    <location>
        <begin position="6"/>
        <end position="35"/>
    </location>
</feature>
<evidence type="ECO:0000313" key="3">
    <source>
        <dbReference type="Proteomes" id="UP000244093"/>
    </source>
</evidence>
<gene>
    <name evidence="2" type="ORF">B7O98_07870</name>
</gene>
<evidence type="ECO:0008006" key="4">
    <source>
        <dbReference type="Google" id="ProtNLM"/>
    </source>
</evidence>
<feature type="transmembrane region" description="Helical" evidence="1">
    <location>
        <begin position="163"/>
        <end position="185"/>
    </location>
</feature>
<accession>A0A2R7Y4V9</accession>
<name>A0A2R7Y4V9_9CREN</name>
<evidence type="ECO:0000313" key="2">
    <source>
        <dbReference type="EMBL" id="PUA32554.1"/>
    </source>
</evidence>
<protein>
    <recommendedName>
        <fullName evidence="4">Cytochrome C biogenesis protein transmembrane domain-containing protein</fullName>
    </recommendedName>
</protein>
<evidence type="ECO:0000256" key="1">
    <source>
        <dbReference type="SAM" id="Phobius"/>
    </source>
</evidence>
<proteinExistence type="predicted"/>
<keyword evidence="1" id="KW-0812">Transmembrane</keyword>
<dbReference type="EMBL" id="NBVN01000004">
    <property type="protein sequence ID" value="PUA32554.1"/>
    <property type="molecule type" value="Genomic_DNA"/>
</dbReference>
<feature type="transmembrane region" description="Helical" evidence="1">
    <location>
        <begin position="76"/>
        <end position="95"/>
    </location>
</feature>
<feature type="transmembrane region" description="Helical" evidence="1">
    <location>
        <begin position="129"/>
        <end position="157"/>
    </location>
</feature>
<feature type="transmembrane region" description="Helical" evidence="1">
    <location>
        <begin position="206"/>
        <end position="225"/>
    </location>
</feature>
<feature type="transmembrane region" description="Helical" evidence="1">
    <location>
        <begin position="47"/>
        <end position="70"/>
    </location>
</feature>
<keyword evidence="1" id="KW-0472">Membrane</keyword>
<organism evidence="2 3">
    <name type="scientific">Zestosphaera tikiterensis</name>
    <dbReference type="NCBI Taxonomy" id="1973259"/>
    <lineage>
        <taxon>Archaea</taxon>
        <taxon>Thermoproteota</taxon>
        <taxon>Thermoprotei</taxon>
        <taxon>Desulfurococcales</taxon>
        <taxon>Desulfurococcaceae</taxon>
        <taxon>Zestosphaera</taxon>
    </lineage>
</organism>
<dbReference type="Proteomes" id="UP000244093">
    <property type="component" value="Unassembled WGS sequence"/>
</dbReference>
<dbReference type="AlphaFoldDB" id="A0A2R7Y4V9"/>